<dbReference type="Proteomes" id="UP000499080">
    <property type="component" value="Unassembled WGS sequence"/>
</dbReference>
<sequence>MSISQTRRLPPARTTFFPYLFLPLTQSTCRSLWNEESVSERGVRIRKGSTSPNPNGETESLTRNRFVPFNGFVPFGRTRVLWFLLRIRIFG</sequence>
<gene>
    <name evidence="1" type="ORF">AVEN_256439_1</name>
</gene>
<accession>A0A4Y2LSQ2</accession>
<dbReference type="AlphaFoldDB" id="A0A4Y2LSQ2"/>
<name>A0A4Y2LSQ2_ARAVE</name>
<dbReference type="EMBL" id="BGPR01006147">
    <property type="protein sequence ID" value="GBN16407.1"/>
    <property type="molecule type" value="Genomic_DNA"/>
</dbReference>
<reference evidence="1 2" key="1">
    <citation type="journal article" date="2019" name="Sci. Rep.">
        <title>Orb-weaving spider Araneus ventricosus genome elucidates the spidroin gene catalogue.</title>
        <authorList>
            <person name="Kono N."/>
            <person name="Nakamura H."/>
            <person name="Ohtoshi R."/>
            <person name="Moran D.A.P."/>
            <person name="Shinohara A."/>
            <person name="Yoshida Y."/>
            <person name="Fujiwara M."/>
            <person name="Mori M."/>
            <person name="Tomita M."/>
            <person name="Arakawa K."/>
        </authorList>
    </citation>
    <scope>NUCLEOTIDE SEQUENCE [LARGE SCALE GENOMIC DNA]</scope>
</reference>
<evidence type="ECO:0000313" key="2">
    <source>
        <dbReference type="Proteomes" id="UP000499080"/>
    </source>
</evidence>
<protein>
    <submittedName>
        <fullName evidence="1">Uncharacterized protein</fullName>
    </submittedName>
</protein>
<proteinExistence type="predicted"/>
<keyword evidence="2" id="KW-1185">Reference proteome</keyword>
<evidence type="ECO:0000313" key="1">
    <source>
        <dbReference type="EMBL" id="GBN16407.1"/>
    </source>
</evidence>
<comment type="caution">
    <text evidence="1">The sequence shown here is derived from an EMBL/GenBank/DDBJ whole genome shotgun (WGS) entry which is preliminary data.</text>
</comment>
<organism evidence="1 2">
    <name type="scientific">Araneus ventricosus</name>
    <name type="common">Orbweaver spider</name>
    <name type="synonym">Epeira ventricosa</name>
    <dbReference type="NCBI Taxonomy" id="182803"/>
    <lineage>
        <taxon>Eukaryota</taxon>
        <taxon>Metazoa</taxon>
        <taxon>Ecdysozoa</taxon>
        <taxon>Arthropoda</taxon>
        <taxon>Chelicerata</taxon>
        <taxon>Arachnida</taxon>
        <taxon>Araneae</taxon>
        <taxon>Araneomorphae</taxon>
        <taxon>Entelegynae</taxon>
        <taxon>Araneoidea</taxon>
        <taxon>Araneidae</taxon>
        <taxon>Araneus</taxon>
    </lineage>
</organism>